<organism evidence="2 3">
    <name type="scientific">Fusarium oxysporum</name>
    <name type="common">Fusarium vascular wilt</name>
    <dbReference type="NCBI Taxonomy" id="5507"/>
    <lineage>
        <taxon>Eukaryota</taxon>
        <taxon>Fungi</taxon>
        <taxon>Dikarya</taxon>
        <taxon>Ascomycota</taxon>
        <taxon>Pezizomycotina</taxon>
        <taxon>Sordariomycetes</taxon>
        <taxon>Hypocreomycetidae</taxon>
        <taxon>Hypocreales</taxon>
        <taxon>Nectriaceae</taxon>
        <taxon>Fusarium</taxon>
        <taxon>Fusarium oxysporum species complex</taxon>
    </lineage>
</organism>
<dbReference type="EMBL" id="JAAFOW010000607">
    <property type="protein sequence ID" value="KAF5265229.1"/>
    <property type="molecule type" value="Genomic_DNA"/>
</dbReference>
<accession>A0A8H5AH98</accession>
<gene>
    <name evidence="2" type="ORF">FOXYS1_3960</name>
</gene>
<protein>
    <submittedName>
        <fullName evidence="2">Uncharacterized protein</fullName>
    </submittedName>
</protein>
<proteinExistence type="predicted"/>
<feature type="region of interest" description="Disordered" evidence="1">
    <location>
        <begin position="27"/>
        <end position="64"/>
    </location>
</feature>
<comment type="caution">
    <text evidence="2">The sequence shown here is derived from an EMBL/GenBank/DDBJ whole genome shotgun (WGS) entry which is preliminary data.</text>
</comment>
<feature type="compositionally biased region" description="Basic and acidic residues" evidence="1">
    <location>
        <begin position="45"/>
        <end position="59"/>
    </location>
</feature>
<evidence type="ECO:0000256" key="1">
    <source>
        <dbReference type="SAM" id="MobiDB-lite"/>
    </source>
</evidence>
<sequence length="96" mass="10599">MTDLGPVKYFPGGAYFTRILEKFGLEESRPVNTPMERNALSTSLSRDDIDSASPNERKGYSSKTGSTMLAKRVLRYLQKTSDHGLVLGSVEKGQVD</sequence>
<evidence type="ECO:0000313" key="2">
    <source>
        <dbReference type="EMBL" id="KAF5265229.1"/>
    </source>
</evidence>
<name>A0A8H5AH98_FUSOX</name>
<reference evidence="2" key="1">
    <citation type="submission" date="2020-02" db="EMBL/GenBank/DDBJ databases">
        <title>Identification and distribution of gene clusters putatively required for synthesis of sphingolipid metabolism inhibitors in phylogenetically diverse species of the filamentous fungus Fusarium.</title>
        <authorList>
            <person name="Kim H.-S."/>
            <person name="Busman M."/>
            <person name="Brown D.W."/>
            <person name="Divon H."/>
            <person name="Uhlig S."/>
            <person name="Proctor R.H."/>
        </authorList>
    </citation>
    <scope>NUCLEOTIDE SEQUENCE [LARGE SCALE GENOMIC DNA]</scope>
    <source>
        <strain evidence="2">NRRL 39464</strain>
    </source>
</reference>
<dbReference type="Proteomes" id="UP000558688">
    <property type="component" value="Unassembled WGS sequence"/>
</dbReference>
<evidence type="ECO:0000313" key="3">
    <source>
        <dbReference type="Proteomes" id="UP000558688"/>
    </source>
</evidence>
<dbReference type="AlphaFoldDB" id="A0A8H5AH98"/>